<dbReference type="PANTHER" id="PTHR43792:SF13">
    <property type="entry name" value="ACETYLTRANSFERASE"/>
    <property type="match status" value="1"/>
</dbReference>
<reference evidence="3" key="1">
    <citation type="submission" date="2016-11" db="EMBL/GenBank/DDBJ databases">
        <title>Complete genome sequence of Virgibacillus pantothenticus 21D, a halophilic bacterium isolated from the deep hypersaline anoxic basin Discovery in the Mediterranean Sea.</title>
        <authorList>
            <person name="Zeaiter Z."/>
            <person name="Booth J.M."/>
            <person name="Prosdocimi E.M."/>
            <person name="Mapelli F."/>
            <person name="Fusi M."/>
            <person name="Daffonchio D."/>
            <person name="Borin S."/>
            <person name="Crotti E."/>
        </authorList>
    </citation>
    <scope>NUCLEOTIDE SEQUENCE [LARGE SCALE GENOMIC DNA]</scope>
    <source>
        <strain evidence="3">21D</strain>
    </source>
</reference>
<sequence>MKIETKRLLLVPCTEENVNMVLEREQSVGNHIYQHIEKLQEDQSQLGWGPWLICNKENTLLIGNAGFKGKPGIERSVEIGYGIMDDARNQGYATETVGALIDWAFAFASVEQIHAECLVTNLPSISVLEKVGMRKTKEVDDRIKWILKRNSVNEA</sequence>
<dbReference type="EMBL" id="CP018622">
    <property type="protein sequence ID" value="AUJ23512.1"/>
    <property type="molecule type" value="Genomic_DNA"/>
</dbReference>
<organism evidence="2 3">
    <name type="scientific">Virgibacillus dokdonensis</name>
    <dbReference type="NCBI Taxonomy" id="302167"/>
    <lineage>
        <taxon>Bacteria</taxon>
        <taxon>Bacillati</taxon>
        <taxon>Bacillota</taxon>
        <taxon>Bacilli</taxon>
        <taxon>Bacillales</taxon>
        <taxon>Bacillaceae</taxon>
        <taxon>Virgibacillus</taxon>
    </lineage>
</organism>
<dbReference type="InterPro" id="IPR000182">
    <property type="entry name" value="GNAT_dom"/>
</dbReference>
<accession>A0A2K9IUR5</accession>
<evidence type="ECO:0000259" key="1">
    <source>
        <dbReference type="PROSITE" id="PS51186"/>
    </source>
</evidence>
<dbReference type="STRING" id="302167.GCA_900166595_03279"/>
<dbReference type="KEGG" id="vpn:A21D_00399"/>
<dbReference type="PROSITE" id="PS51186">
    <property type="entry name" value="GNAT"/>
    <property type="match status" value="1"/>
</dbReference>
<gene>
    <name evidence="2" type="ORF">A21D_00399</name>
</gene>
<dbReference type="Gene3D" id="3.40.630.30">
    <property type="match status" value="1"/>
</dbReference>
<dbReference type="Proteomes" id="UP000234237">
    <property type="component" value="Chromosome"/>
</dbReference>
<dbReference type="PANTHER" id="PTHR43792">
    <property type="entry name" value="GNAT FAMILY, PUTATIVE (AFU_ORTHOLOGUE AFUA_3G00765)-RELATED-RELATED"/>
    <property type="match status" value="1"/>
</dbReference>
<keyword evidence="2" id="KW-0808">Transferase</keyword>
<dbReference type="SUPFAM" id="SSF55729">
    <property type="entry name" value="Acyl-CoA N-acyltransferases (Nat)"/>
    <property type="match status" value="1"/>
</dbReference>
<proteinExistence type="predicted"/>
<dbReference type="InterPro" id="IPR016181">
    <property type="entry name" value="Acyl_CoA_acyltransferase"/>
</dbReference>
<dbReference type="AlphaFoldDB" id="A0A2K9IUR5"/>
<dbReference type="Pfam" id="PF13302">
    <property type="entry name" value="Acetyltransf_3"/>
    <property type="match status" value="1"/>
</dbReference>
<feature type="domain" description="N-acetyltransferase" evidence="1">
    <location>
        <begin position="8"/>
        <end position="153"/>
    </location>
</feature>
<name>A0A2K9IUR5_9BACI</name>
<dbReference type="RefSeq" id="WP_077705941.1">
    <property type="nucleotide sequence ID" value="NZ_CP018622.1"/>
</dbReference>
<evidence type="ECO:0000313" key="2">
    <source>
        <dbReference type="EMBL" id="AUJ23512.1"/>
    </source>
</evidence>
<evidence type="ECO:0000313" key="3">
    <source>
        <dbReference type="Proteomes" id="UP000234237"/>
    </source>
</evidence>
<protein>
    <submittedName>
        <fullName evidence="2">Acetyltransferase (GNAT) family protein</fullName>
    </submittedName>
</protein>
<dbReference type="GO" id="GO:0016747">
    <property type="term" value="F:acyltransferase activity, transferring groups other than amino-acyl groups"/>
    <property type="evidence" value="ECO:0007669"/>
    <property type="project" value="InterPro"/>
</dbReference>
<dbReference type="InterPro" id="IPR051531">
    <property type="entry name" value="N-acetyltransferase"/>
</dbReference>